<dbReference type="AlphaFoldDB" id="A0A022WGN5"/>
<accession>A0A022WGN5</accession>
<proteinExistence type="predicted"/>
<dbReference type="HOGENOM" id="CLU_2147660_0_0_1"/>
<reference evidence="1" key="1">
    <citation type="submission" date="2014-02" db="EMBL/GenBank/DDBJ databases">
        <title>The Genome Sequence of Trichophyton rubrum (morphotype fischeri) CBS 288.86.</title>
        <authorList>
            <consortium name="The Broad Institute Genomics Platform"/>
            <person name="Cuomo C.A."/>
            <person name="White T.C."/>
            <person name="Graser Y."/>
            <person name="Martinez-Rossi N."/>
            <person name="Heitman J."/>
            <person name="Young S.K."/>
            <person name="Zeng Q."/>
            <person name="Gargeya S."/>
            <person name="Abouelleil A."/>
            <person name="Alvarado L."/>
            <person name="Chapman S.B."/>
            <person name="Gainer-Dewar J."/>
            <person name="Goldberg J."/>
            <person name="Griggs A."/>
            <person name="Gujja S."/>
            <person name="Hansen M."/>
            <person name="Howarth C."/>
            <person name="Imamovic A."/>
            <person name="Larimer J."/>
            <person name="Martinez D."/>
            <person name="Murphy C."/>
            <person name="Pearson M.D."/>
            <person name="Persinoti G."/>
            <person name="Poon T."/>
            <person name="Priest M."/>
            <person name="Roberts A.D."/>
            <person name="Saif S."/>
            <person name="Shea T.D."/>
            <person name="Sykes S.N."/>
            <person name="Wortman J."/>
            <person name="Nusbaum C."/>
            <person name="Birren B."/>
        </authorList>
    </citation>
    <scope>NUCLEOTIDE SEQUENCE [LARGE SCALE GENOMIC DNA]</scope>
    <source>
        <strain evidence="1">CBS 288.86</strain>
    </source>
</reference>
<sequence length="112" mass="12505">MPTKPAETELTDKSRPDCTQFRDLLLKKLKKKFGIHSVFFSGDADIPHIFERVRSEEKSTVELDILTIGLEPQLCFKPRGSCMSDIGLLALLNSDCTRLQIDAPTWAALAAL</sequence>
<dbReference type="EMBL" id="KK207683">
    <property type="protein sequence ID" value="EZF57580.1"/>
    <property type="molecule type" value="Genomic_DNA"/>
</dbReference>
<evidence type="ECO:0000313" key="1">
    <source>
        <dbReference type="EMBL" id="EZF57580.1"/>
    </source>
</evidence>
<protein>
    <submittedName>
        <fullName evidence="1">Uncharacterized protein</fullName>
    </submittedName>
</protein>
<gene>
    <name evidence="1" type="ORF">H103_00193</name>
</gene>
<dbReference type="Proteomes" id="UP000023758">
    <property type="component" value="Unassembled WGS sequence"/>
</dbReference>
<name>A0A022WGN5_TRIRU</name>
<organism evidence="1">
    <name type="scientific">Trichophyton rubrum CBS 288.86</name>
    <dbReference type="NCBI Taxonomy" id="1215330"/>
    <lineage>
        <taxon>Eukaryota</taxon>
        <taxon>Fungi</taxon>
        <taxon>Dikarya</taxon>
        <taxon>Ascomycota</taxon>
        <taxon>Pezizomycotina</taxon>
        <taxon>Eurotiomycetes</taxon>
        <taxon>Eurotiomycetidae</taxon>
        <taxon>Onygenales</taxon>
        <taxon>Arthrodermataceae</taxon>
        <taxon>Trichophyton</taxon>
    </lineage>
</organism>